<protein>
    <submittedName>
        <fullName evidence="1">Uncharacterized protein</fullName>
    </submittedName>
</protein>
<comment type="caution">
    <text evidence="1">The sequence shown here is derived from an EMBL/GenBank/DDBJ whole genome shotgun (WGS) entry which is preliminary data.</text>
</comment>
<reference evidence="1" key="1">
    <citation type="submission" date="2020-10" db="EMBL/GenBank/DDBJ databases">
        <authorList>
            <person name="Castelo-Branco R."/>
            <person name="Eusebio N."/>
            <person name="Adriana R."/>
            <person name="Vieira A."/>
            <person name="Brugerolle De Fraissinette N."/>
            <person name="Rezende De Castro R."/>
            <person name="Schneider M.P."/>
            <person name="Vasconcelos V."/>
            <person name="Leao P.N."/>
        </authorList>
    </citation>
    <scope>NUCLEOTIDE SEQUENCE</scope>
    <source>
        <strain evidence="1">LEGE 12446</strain>
    </source>
</reference>
<gene>
    <name evidence="1" type="ORF">IQ276_16805</name>
</gene>
<dbReference type="AlphaFoldDB" id="A0A8J7A111"/>
<name>A0A8J7A111_DESMC</name>
<dbReference type="EMBL" id="JADEXS010000221">
    <property type="protein sequence ID" value="MBE9024026.1"/>
    <property type="molecule type" value="Genomic_DNA"/>
</dbReference>
<organism evidence="1 2">
    <name type="scientific">Desmonostoc muscorum LEGE 12446</name>
    <dbReference type="NCBI Taxonomy" id="1828758"/>
    <lineage>
        <taxon>Bacteria</taxon>
        <taxon>Bacillati</taxon>
        <taxon>Cyanobacteriota</taxon>
        <taxon>Cyanophyceae</taxon>
        <taxon>Nostocales</taxon>
        <taxon>Nostocaceae</taxon>
        <taxon>Desmonostoc</taxon>
    </lineage>
</organism>
<evidence type="ECO:0000313" key="2">
    <source>
        <dbReference type="Proteomes" id="UP000622533"/>
    </source>
</evidence>
<dbReference type="Proteomes" id="UP000622533">
    <property type="component" value="Unassembled WGS sequence"/>
</dbReference>
<accession>A0A8J7A111</accession>
<proteinExistence type="predicted"/>
<keyword evidence="2" id="KW-1185">Reference proteome</keyword>
<evidence type="ECO:0000313" key="1">
    <source>
        <dbReference type="EMBL" id="MBE9024026.1"/>
    </source>
</evidence>
<sequence length="266" mass="30406">MFLHNFNLIFLYKLNLRRDKKEMSQSLNIQEIAIAIAAKQHNPTILTPDFLKYSGIVPSDWELAQEAILTNSAAQVVFQKGISITAQLNRVIFSEVIATKAYQEVEIPAIARKYLETLPQVDYHDLSINFRGHVLFDQENNTARNYILKTLLNPGPWHEFGKSAVQAAMRFGYTLEGRQLSLDINEGGLQLPDKTVRPIVLFTASFNHQILEQEQNRRLAALSQVISNWQTDLETYKELVNTKFLNSPYQINLLPNESLVPKTTTF</sequence>